<dbReference type="PANTHER" id="PTHR42956">
    <property type="entry name" value="NITROGENASE IRON-MOLYBDENUM COFACTOR BIOSYNTHESIS PROTEIN NIFE"/>
    <property type="match status" value="1"/>
</dbReference>
<evidence type="ECO:0000313" key="8">
    <source>
        <dbReference type="EMBL" id="MCP1258145.1"/>
    </source>
</evidence>
<evidence type="ECO:0000313" key="9">
    <source>
        <dbReference type="Proteomes" id="UP001523528"/>
    </source>
</evidence>
<proteinExistence type="inferred from homology"/>
<evidence type="ECO:0000256" key="3">
    <source>
        <dbReference type="ARBA" id="ARBA00011002"/>
    </source>
</evidence>
<dbReference type="InterPro" id="IPR000510">
    <property type="entry name" value="Nase/OxRdtase_comp1"/>
</dbReference>
<sequence>MAESLNAKITALFDEPGCDTNVAKGEKARKKGCSKPLQPGAAAGGCAFDGAKIALQPITDVVHLVHGPLACEGNGWDNRHAATSGPELYRIGATTDITETDIIMGNGEKRLYRAIREVIERYTPPAIFVYSTCVPALIGDDINAVCHHATEKFGTPCIPINAPGFVGSKNLGNKLAGETLLDHVIGTMEPERSTPTDINILGEYNLSGELWQVKPLLEQLGIRLNACITGDARYHEVATAHRARVNMMVCSTALINVARKMEERWGIPYFEGSFYGIGDTSDALRNLARMLVARGAEADLIDRTEGLIKAEEQRAWSRLEPYRERLAGKRVLLYTGGVKSWSIVSALQEMGMVIVSTSVRKSTDNDKQKIKDLMGGDAHMVSSIPPREMYAQLRRGDADILLSGGRTQFVALKARTPWLDINQERHHAFAGYDGMVTLVRELDASLSNPVWEDVRRLAPWEQEDGEAEFDDEGVPALVPIG</sequence>
<evidence type="ECO:0000259" key="7">
    <source>
        <dbReference type="Pfam" id="PF00148"/>
    </source>
</evidence>
<organism evidence="8 9">
    <name type="scientific">Acetobacter lambici</name>
    <dbReference type="NCBI Taxonomy" id="1332824"/>
    <lineage>
        <taxon>Bacteria</taxon>
        <taxon>Pseudomonadati</taxon>
        <taxon>Pseudomonadota</taxon>
        <taxon>Alphaproteobacteria</taxon>
        <taxon>Acetobacterales</taxon>
        <taxon>Acetobacteraceae</taxon>
        <taxon>Acetobacter</taxon>
    </lineage>
</organism>
<evidence type="ECO:0000256" key="6">
    <source>
        <dbReference type="RuleBase" id="RU004021"/>
    </source>
</evidence>
<reference evidence="8 9" key="1">
    <citation type="submission" date="2022-06" db="EMBL/GenBank/DDBJ databases">
        <title>Acetobacer genomes from food samples.</title>
        <authorList>
            <person name="Sombolestani A."/>
        </authorList>
    </citation>
    <scope>NUCLEOTIDE SEQUENCE [LARGE SCALE GENOMIC DNA]</scope>
    <source>
        <strain evidence="8 9">R-83285</strain>
    </source>
</reference>
<dbReference type="PANTHER" id="PTHR42956:SF1">
    <property type="entry name" value="NITROGENASE IRON-MOLYBDENUM COFACTOR BIOSYNTHESIS PROTEIN NIFE"/>
    <property type="match status" value="1"/>
</dbReference>
<dbReference type="InterPro" id="IPR005973">
    <property type="entry name" value="NifE"/>
</dbReference>
<evidence type="ECO:0000256" key="4">
    <source>
        <dbReference type="ARBA" id="ARBA00013280"/>
    </source>
</evidence>
<dbReference type="SUPFAM" id="SSF53807">
    <property type="entry name" value="Helical backbone' metal receptor"/>
    <property type="match status" value="1"/>
</dbReference>
<dbReference type="InterPro" id="IPR000318">
    <property type="entry name" value="Nase_comp1_CS"/>
</dbReference>
<name>A0ABT1EYX3_9PROT</name>
<dbReference type="Proteomes" id="UP001523528">
    <property type="component" value="Unassembled WGS sequence"/>
</dbReference>
<dbReference type="PROSITE" id="PS00699">
    <property type="entry name" value="NITROGENASE_1_1"/>
    <property type="match status" value="1"/>
</dbReference>
<keyword evidence="5 6" id="KW-0535">Nitrogen fixation</keyword>
<comment type="similarity">
    <text evidence="3 6">Belongs to the NifD/NifK/NifE/NifN family.</text>
</comment>
<dbReference type="Gene3D" id="3.40.50.12380">
    <property type="entry name" value="Nitrogenase MoFe cofactor biosynthesis protein NifE, C-terminal"/>
    <property type="match status" value="1"/>
</dbReference>
<dbReference type="CDD" id="cd01968">
    <property type="entry name" value="Nitrogenase_NifE_I"/>
    <property type="match status" value="1"/>
</dbReference>
<comment type="function">
    <text evidence="1">This protein may play a role in the biosynthesis of the prosthetic group of nitrogenase (FeMo cofactor).</text>
</comment>
<keyword evidence="9" id="KW-1185">Reference proteome</keyword>
<dbReference type="PROSITE" id="PS00090">
    <property type="entry name" value="NITROGENASE_1_2"/>
    <property type="match status" value="1"/>
</dbReference>
<dbReference type="InterPro" id="IPR049939">
    <property type="entry name" value="NifE-like"/>
</dbReference>
<evidence type="ECO:0000256" key="1">
    <source>
        <dbReference type="ARBA" id="ARBA00003171"/>
    </source>
</evidence>
<dbReference type="EMBL" id="JAMYZZ010000007">
    <property type="protein sequence ID" value="MCP1258145.1"/>
    <property type="molecule type" value="Genomic_DNA"/>
</dbReference>
<dbReference type="Pfam" id="PF00148">
    <property type="entry name" value="Oxidored_nitro"/>
    <property type="match status" value="1"/>
</dbReference>
<dbReference type="RefSeq" id="WP_165990891.1">
    <property type="nucleotide sequence ID" value="NZ_JAMYZY010000008.1"/>
</dbReference>
<dbReference type="NCBIfam" id="TIGR01283">
    <property type="entry name" value="nifE"/>
    <property type="match status" value="1"/>
</dbReference>
<feature type="domain" description="Nitrogenase/oxidoreductase component 1" evidence="7">
    <location>
        <begin position="46"/>
        <end position="445"/>
    </location>
</feature>
<protein>
    <recommendedName>
        <fullName evidence="4">Nitrogenase iron-molybdenum cofactor biosynthesis protein NifE</fullName>
    </recommendedName>
</protein>
<comment type="caution">
    <text evidence="8">The sequence shown here is derived from an EMBL/GenBank/DDBJ whole genome shotgun (WGS) entry which is preliminary data.</text>
</comment>
<accession>A0ABT1EYX3</accession>
<comment type="pathway">
    <text evidence="2">Cofactor biosynthesis; Fe-Mo cofactor biosynthesis.</text>
</comment>
<dbReference type="Gene3D" id="3.40.50.1980">
    <property type="entry name" value="Nitrogenase molybdenum iron protein domain"/>
    <property type="match status" value="1"/>
</dbReference>
<gene>
    <name evidence="8" type="primary">nifE</name>
    <name evidence="8" type="ORF">NKW50_06020</name>
</gene>
<evidence type="ECO:0000256" key="2">
    <source>
        <dbReference type="ARBA" id="ARBA00005155"/>
    </source>
</evidence>
<evidence type="ECO:0000256" key="5">
    <source>
        <dbReference type="ARBA" id="ARBA00023231"/>
    </source>
</evidence>